<keyword evidence="2" id="KW-1185">Reference proteome</keyword>
<evidence type="ECO:0000313" key="2">
    <source>
        <dbReference type="Proteomes" id="UP001497480"/>
    </source>
</evidence>
<accession>A0AAV1XGH4</accession>
<sequence>MFHSIAEDKVIFPAVDEEVSFFEEHAEEESQLNDFRSFNERLQFIAEVCMFHSIAEDKVIFPAVDEEVSFFEEHAEEESQLNDFRCLIESIQSE</sequence>
<proteinExistence type="predicted"/>
<dbReference type="Gene3D" id="1.20.120.520">
    <property type="entry name" value="nmb1532 protein domain like"/>
    <property type="match status" value="1"/>
</dbReference>
<protein>
    <recommendedName>
        <fullName evidence="3">Hemerythrin</fullName>
    </recommendedName>
</protein>
<name>A0AAV1XGH4_LUPLU</name>
<gene>
    <name evidence="1" type="ORF">LLUT_LOCUS21098</name>
</gene>
<organism evidence="1 2">
    <name type="scientific">Lupinus luteus</name>
    <name type="common">European yellow lupine</name>
    <dbReference type="NCBI Taxonomy" id="3873"/>
    <lineage>
        <taxon>Eukaryota</taxon>
        <taxon>Viridiplantae</taxon>
        <taxon>Streptophyta</taxon>
        <taxon>Embryophyta</taxon>
        <taxon>Tracheophyta</taxon>
        <taxon>Spermatophyta</taxon>
        <taxon>Magnoliopsida</taxon>
        <taxon>eudicotyledons</taxon>
        <taxon>Gunneridae</taxon>
        <taxon>Pentapetalae</taxon>
        <taxon>rosids</taxon>
        <taxon>fabids</taxon>
        <taxon>Fabales</taxon>
        <taxon>Fabaceae</taxon>
        <taxon>Papilionoideae</taxon>
        <taxon>50 kb inversion clade</taxon>
        <taxon>genistoids sensu lato</taxon>
        <taxon>core genistoids</taxon>
        <taxon>Genisteae</taxon>
        <taxon>Lupinus</taxon>
    </lineage>
</organism>
<evidence type="ECO:0008006" key="3">
    <source>
        <dbReference type="Google" id="ProtNLM"/>
    </source>
</evidence>
<evidence type="ECO:0000313" key="1">
    <source>
        <dbReference type="EMBL" id="CAL0320038.1"/>
    </source>
</evidence>
<dbReference type="Proteomes" id="UP001497480">
    <property type="component" value="Unassembled WGS sequence"/>
</dbReference>
<dbReference type="AlphaFoldDB" id="A0AAV1XGH4"/>
<comment type="caution">
    <text evidence="1">The sequence shown here is derived from an EMBL/GenBank/DDBJ whole genome shotgun (WGS) entry which is preliminary data.</text>
</comment>
<dbReference type="EMBL" id="CAXHTB010000014">
    <property type="protein sequence ID" value="CAL0320038.1"/>
    <property type="molecule type" value="Genomic_DNA"/>
</dbReference>
<reference evidence="1 2" key="1">
    <citation type="submission" date="2024-03" db="EMBL/GenBank/DDBJ databases">
        <authorList>
            <person name="Martinez-Hernandez J."/>
        </authorList>
    </citation>
    <scope>NUCLEOTIDE SEQUENCE [LARGE SCALE GENOMIC DNA]</scope>
</reference>